<reference evidence="5" key="1">
    <citation type="submission" date="2014-11" db="EMBL/GenBank/DDBJ databases">
        <authorList>
            <person name="Otto D Thomas"/>
            <person name="Naeem Raeece"/>
        </authorList>
    </citation>
    <scope>NUCLEOTIDE SEQUENCE</scope>
</reference>
<evidence type="ECO:0000313" key="5">
    <source>
        <dbReference type="EMBL" id="CEM51966.1"/>
    </source>
</evidence>
<dbReference type="InterPro" id="IPR002821">
    <property type="entry name" value="Hydantoinase_A"/>
</dbReference>
<evidence type="ECO:0000259" key="1">
    <source>
        <dbReference type="Pfam" id="PF01968"/>
    </source>
</evidence>
<evidence type="ECO:0000259" key="4">
    <source>
        <dbReference type="Pfam" id="PF20906"/>
    </source>
</evidence>
<feature type="domain" description="S-Me-THD N-terminal" evidence="3">
    <location>
        <begin position="688"/>
        <end position="832"/>
    </location>
</feature>
<protein>
    <recommendedName>
        <fullName evidence="6">Hydantoinase A/oxoprolinase domain-containing protein</fullName>
    </recommendedName>
</protein>
<dbReference type="Gene3D" id="3.40.1610.10">
    <property type="entry name" value="CV3147-like domain"/>
    <property type="match status" value="1"/>
</dbReference>
<feature type="domain" description="Hydantoinase A/oxoprolinase" evidence="1">
    <location>
        <begin position="247"/>
        <end position="415"/>
    </location>
</feature>
<dbReference type="Pfam" id="PF01968">
    <property type="entry name" value="Hydantoinase_A"/>
    <property type="match status" value="1"/>
</dbReference>
<dbReference type="InterPro" id="IPR010318">
    <property type="entry name" value="S-Me-THD_N"/>
</dbReference>
<dbReference type="Gene3D" id="2.40.390.10">
    <property type="entry name" value="CV3147-like"/>
    <property type="match status" value="1"/>
</dbReference>
<dbReference type="PANTHER" id="PTHR11365">
    <property type="entry name" value="5-OXOPROLINASE RELATED"/>
    <property type="match status" value="1"/>
</dbReference>
<dbReference type="Pfam" id="PF20906">
    <property type="entry name" value="S-Me-THD_C"/>
    <property type="match status" value="1"/>
</dbReference>
<dbReference type="InterPro" id="IPR045079">
    <property type="entry name" value="Oxoprolinase-like"/>
</dbReference>
<evidence type="ECO:0000259" key="2">
    <source>
        <dbReference type="Pfam" id="PF05378"/>
    </source>
</evidence>
<dbReference type="Pfam" id="PF06032">
    <property type="entry name" value="S-Me-THD_N"/>
    <property type="match status" value="1"/>
</dbReference>
<gene>
    <name evidence="5" type="ORF">Cvel_10983</name>
</gene>
<evidence type="ECO:0008006" key="6">
    <source>
        <dbReference type="Google" id="ProtNLM"/>
    </source>
</evidence>
<dbReference type="Pfam" id="PF05378">
    <property type="entry name" value="Hydant_A_N"/>
    <property type="match status" value="1"/>
</dbReference>
<dbReference type="InterPro" id="IPR024071">
    <property type="entry name" value="S-Me-THD_C_sf"/>
</dbReference>
<dbReference type="SUPFAM" id="SSF160991">
    <property type="entry name" value="CV3147-like"/>
    <property type="match status" value="1"/>
</dbReference>
<dbReference type="AlphaFoldDB" id="A0A0G4I508"/>
<dbReference type="SUPFAM" id="SSF53067">
    <property type="entry name" value="Actin-like ATPase domain"/>
    <property type="match status" value="1"/>
</dbReference>
<dbReference type="InterPro" id="IPR008040">
    <property type="entry name" value="Hydant_A_N"/>
</dbReference>
<dbReference type="EMBL" id="CDMZ01005104">
    <property type="protein sequence ID" value="CEM51966.1"/>
    <property type="molecule type" value="Genomic_DNA"/>
</dbReference>
<proteinExistence type="predicted"/>
<dbReference type="VEuPathDB" id="CryptoDB:Cvel_10983"/>
<dbReference type="PANTHER" id="PTHR11365:SF10">
    <property type="entry name" value="HYDANTOINASE_OXOPROLINASE"/>
    <property type="match status" value="1"/>
</dbReference>
<accession>A0A0G4I508</accession>
<dbReference type="GO" id="GO:0016787">
    <property type="term" value="F:hydrolase activity"/>
    <property type="evidence" value="ECO:0007669"/>
    <property type="project" value="InterPro"/>
</dbReference>
<dbReference type="InterPro" id="IPR027479">
    <property type="entry name" value="S-Me-THD_N_sf"/>
</dbReference>
<dbReference type="InterPro" id="IPR048350">
    <property type="entry name" value="S-Me-THD-like_C"/>
</dbReference>
<feature type="domain" description="Hydantoinase/oxoprolinase N-terminal" evidence="2">
    <location>
        <begin position="10"/>
        <end position="227"/>
    </location>
</feature>
<organism evidence="5">
    <name type="scientific">Chromera velia CCMP2878</name>
    <dbReference type="NCBI Taxonomy" id="1169474"/>
    <lineage>
        <taxon>Eukaryota</taxon>
        <taxon>Sar</taxon>
        <taxon>Alveolata</taxon>
        <taxon>Colpodellida</taxon>
        <taxon>Chromeraceae</taxon>
        <taxon>Chromera</taxon>
    </lineage>
</organism>
<dbReference type="InterPro" id="IPR043129">
    <property type="entry name" value="ATPase_NBD"/>
</dbReference>
<name>A0A0G4I508_9ALVE</name>
<sequence length="1126" mass="121622">MGPKMDVTVIGVDVGGTNCDAMVVPWLSDPSTETRPLSAHKSPASPDVITGVADCVSGAVAKLGPDFDRGSIRCVAVGTTHFLNAVLQRRGLLPVGVVRLCGLTSHATPPFSGWHPEIRKVVECSDACTFTLKCNGKQVQRGALFAEGGFQFDKRTPLGVLGEAHDPEDSEGGQAETQKGQLCREEIFEYATEMASRGVNNFAVTGVFVDSLNPSQEHTVGEWIREAVPSARVTLGHQIGPHGILERENGGILNASLRPLALRTLSAFETAIRDRCDFPNAELLLTCNDGTVCQTEQACEYPIFCFSSGGTNSMRGGASMVHPSARHVIVQDIGGTTTDVGVVTDLEPRERVGTAELGGVVTNLHVPEVFSFSLGTGTVFDLTTKRLLSTSVALRLSSEAIVYGGNTCTTTDLMIARKLRRREPIPEWLQGGGGGRYEPDLLLERVSEEDVVAGYEQMLQRMLSGIDAVHPRDSEEIEEGRRMRVYDLVLVGGGTCLIEAGDLDCRLPEGIGRVIVPEHYAVANAFGATMLSVSASLDTSVENYTGSKRAELREQIGNKVRSLAVEKRHADPLSVREVRFDERKLAYLNNGTVRLSVRMAGRLMLSSLILKGSGGERHRQGAEHLLPAEEEVIVSGTPNSQSVGEMMKSPSDSLAEDQSVQALQQLYKEAERPVRFNQKGEWVVSERDIEFIAIGAGVLGSGGGGDPYHGKLRALATLRGGRKICVAPRERFEGPEHSESLFVNPAYFGSPDVEMETSVSGTEGEGLLGSMEEYKGVACAEIGGLNSIEPMVIAALAGKPVLDCDGMGRAFPRIGHWLPCILGHPLAPCGAANFRWRHDDKCVVRLDTEEEVEDRVRSFLKKGKGEKLGMGAGEMLEIALGKDIGKMGGFQMICLPALRGADLVRKTVPRTISLCWQIGRAVVRSAGKPQGGGGVEDQKGKDDFFDHSPAEAIVKCTGGRVLVEKAKVLSVVPKDTARFTIRVVALQELEGKERKFELIAQNEFVRLRELHPSEELEEALRGGGDTAKCAGKTLGITPDLLAFVDSRTGLPHTTERVHPGTRGSVLCLCSPQAMETEEALQAVGPSAFGFDQDTWCSVCEHPDSFPRARESFSVFDEFSVEKKKKR</sequence>
<feature type="domain" description="S-Me-THD-like C-terminal" evidence="4">
    <location>
        <begin position="885"/>
        <end position="1093"/>
    </location>
</feature>
<evidence type="ECO:0000259" key="3">
    <source>
        <dbReference type="Pfam" id="PF06032"/>
    </source>
</evidence>